<gene>
    <name evidence="1" type="ORF">FYC62_14450</name>
</gene>
<evidence type="ECO:0008006" key="3">
    <source>
        <dbReference type="Google" id="ProtNLM"/>
    </source>
</evidence>
<dbReference type="KEGG" id="pej:FYC62_14450"/>
<dbReference type="Gene3D" id="1.10.1470.10">
    <property type="entry name" value="YjbJ"/>
    <property type="match status" value="1"/>
</dbReference>
<evidence type="ECO:0000313" key="1">
    <source>
        <dbReference type="EMBL" id="QEK52724.1"/>
    </source>
</evidence>
<dbReference type="Proteomes" id="UP000323653">
    <property type="component" value="Chromosome"/>
</dbReference>
<dbReference type="SUPFAM" id="SSF69047">
    <property type="entry name" value="Hypothetical protein YjbJ"/>
    <property type="match status" value="1"/>
</dbReference>
<organism evidence="1 2">
    <name type="scientific">Pedobacter aquae</name>
    <dbReference type="NCBI Taxonomy" id="2605747"/>
    <lineage>
        <taxon>Bacteria</taxon>
        <taxon>Pseudomonadati</taxon>
        <taxon>Bacteroidota</taxon>
        <taxon>Sphingobacteriia</taxon>
        <taxon>Sphingobacteriales</taxon>
        <taxon>Sphingobacteriaceae</taxon>
        <taxon>Pedobacter</taxon>
    </lineage>
</organism>
<proteinExistence type="predicted"/>
<dbReference type="AlphaFoldDB" id="A0A5C0VP71"/>
<sequence length="71" mass="8543">MAEITIAIKDWDRLKIKLKRKYNHLTDDDLVFAPGKEDDLINHLQERLHRNREYVVFTLKKGLINIENNRL</sequence>
<evidence type="ECO:0000313" key="2">
    <source>
        <dbReference type="Proteomes" id="UP000323653"/>
    </source>
</evidence>
<name>A0A5C0VP71_9SPHI</name>
<dbReference type="InterPro" id="IPR036629">
    <property type="entry name" value="YjbJ_sf"/>
</dbReference>
<reference evidence="1 2" key="1">
    <citation type="submission" date="2019-08" db="EMBL/GenBank/DDBJ databases">
        <title>Pedobacter sp. nov., isolated from Han river, South Korea.</title>
        <authorList>
            <person name="Lee D.-H."/>
            <person name="Kim Y.-S."/>
            <person name="Hwang E.-M."/>
            <person name="Le Tran T.C."/>
            <person name="Cha C.-J."/>
        </authorList>
    </citation>
    <scope>NUCLEOTIDE SEQUENCE [LARGE SCALE GENOMIC DNA]</scope>
    <source>
        <strain evidence="1 2">CJ43</strain>
    </source>
</reference>
<keyword evidence="2" id="KW-1185">Reference proteome</keyword>
<protein>
    <recommendedName>
        <fullName evidence="3">General stress protein CsbD</fullName>
    </recommendedName>
</protein>
<dbReference type="RefSeq" id="WP_039451927.1">
    <property type="nucleotide sequence ID" value="NZ_CP043329.1"/>
</dbReference>
<dbReference type="EMBL" id="CP043329">
    <property type="protein sequence ID" value="QEK52724.1"/>
    <property type="molecule type" value="Genomic_DNA"/>
</dbReference>
<accession>A0A5C0VP71</accession>